<comment type="similarity">
    <text evidence="2">Belongs to the SusD family.</text>
</comment>
<dbReference type="PROSITE" id="PS51257">
    <property type="entry name" value="PROKAR_LIPOPROTEIN"/>
    <property type="match status" value="1"/>
</dbReference>
<evidence type="ECO:0000256" key="2">
    <source>
        <dbReference type="ARBA" id="ARBA00006275"/>
    </source>
</evidence>
<name>A0A326RKV0_9BACT</name>
<dbReference type="InterPro" id="IPR012944">
    <property type="entry name" value="SusD_RagB_dom"/>
</dbReference>
<evidence type="ECO:0000256" key="5">
    <source>
        <dbReference type="ARBA" id="ARBA00023237"/>
    </source>
</evidence>
<dbReference type="SUPFAM" id="SSF48452">
    <property type="entry name" value="TPR-like"/>
    <property type="match status" value="1"/>
</dbReference>
<gene>
    <name evidence="8" type="ORF">CLV31_12033</name>
</gene>
<evidence type="ECO:0000256" key="4">
    <source>
        <dbReference type="ARBA" id="ARBA00023136"/>
    </source>
</evidence>
<dbReference type="Gene3D" id="1.25.40.390">
    <property type="match status" value="1"/>
</dbReference>
<dbReference type="Pfam" id="PF14322">
    <property type="entry name" value="SusD-like_3"/>
    <property type="match status" value="1"/>
</dbReference>
<proteinExistence type="inferred from homology"/>
<evidence type="ECO:0000256" key="1">
    <source>
        <dbReference type="ARBA" id="ARBA00004442"/>
    </source>
</evidence>
<dbReference type="AlphaFoldDB" id="A0A326RKV0"/>
<dbReference type="RefSeq" id="WP_111394792.1">
    <property type="nucleotide sequence ID" value="NZ_QKTX01000020.1"/>
</dbReference>
<keyword evidence="4" id="KW-0472">Membrane</keyword>
<feature type="domain" description="SusD-like N-terminal" evidence="7">
    <location>
        <begin position="22"/>
        <end position="220"/>
    </location>
</feature>
<evidence type="ECO:0000256" key="3">
    <source>
        <dbReference type="ARBA" id="ARBA00022729"/>
    </source>
</evidence>
<evidence type="ECO:0000313" key="9">
    <source>
        <dbReference type="Proteomes" id="UP000248917"/>
    </source>
</evidence>
<keyword evidence="9" id="KW-1185">Reference proteome</keyword>
<dbReference type="InterPro" id="IPR033985">
    <property type="entry name" value="SusD-like_N"/>
</dbReference>
<dbReference type="GO" id="GO:0009279">
    <property type="term" value="C:cell outer membrane"/>
    <property type="evidence" value="ECO:0007669"/>
    <property type="project" value="UniProtKB-SubCell"/>
</dbReference>
<dbReference type="Pfam" id="PF07980">
    <property type="entry name" value="SusD_RagB"/>
    <property type="match status" value="1"/>
</dbReference>
<evidence type="ECO:0000259" key="6">
    <source>
        <dbReference type="Pfam" id="PF07980"/>
    </source>
</evidence>
<keyword evidence="3" id="KW-0732">Signal</keyword>
<dbReference type="EMBL" id="QKTX01000020">
    <property type="protein sequence ID" value="PZV77565.1"/>
    <property type="molecule type" value="Genomic_DNA"/>
</dbReference>
<evidence type="ECO:0000259" key="7">
    <source>
        <dbReference type="Pfam" id="PF14322"/>
    </source>
</evidence>
<sequence length="452" mass="51105">MKNINYTIIAFALIVISGCTGFLDERPNKGILIPTTAEDIRALLDNDTDLNVVPAFGLLSSDDLVINDQGWGSLSSPSEQNAYIWNEEVWAGEASADWARLYRVIFVSNIALEQAELLPASEEVSKLKAEALFHRAHAHFMLAQVFSPAYFQGVTDQELGIPLRLNTEILERSPRIPLRDYYKVVINDLEIAFESLPMSEPLKTRPSKLTAKALLARVYLTMGMYDLAEEAANWILERPEVSLLNYQDLNPSTTYPFVVYNSEVIFNSVILSHSYASVGNVNVWINPELYQRYEEGDLRKVLFAIPRANGGISFKGQYTGRAARFGGIALDEMYFIKAECLARKNDSVGALKTLNDLLKTRYKVGSFSGFEGLSGINLLKKVLEEKRKSLVYRGINWIDLRRLNFEPAFQRTIERKISGVTYRLTPLSKKYVLPIPDNELNLNPIDQTDRRD</sequence>
<keyword evidence="5" id="KW-0998">Cell outer membrane</keyword>
<reference evidence="8 9" key="1">
    <citation type="submission" date="2018-06" db="EMBL/GenBank/DDBJ databases">
        <title>Genomic Encyclopedia of Archaeal and Bacterial Type Strains, Phase II (KMG-II): from individual species to whole genera.</title>
        <authorList>
            <person name="Goeker M."/>
        </authorList>
    </citation>
    <scope>NUCLEOTIDE SEQUENCE [LARGE SCALE GENOMIC DNA]</scope>
    <source>
        <strain evidence="8 9">T4</strain>
    </source>
</reference>
<dbReference type="OrthoDB" id="653598at2"/>
<accession>A0A326RKV0</accession>
<dbReference type="Proteomes" id="UP000248917">
    <property type="component" value="Unassembled WGS sequence"/>
</dbReference>
<comment type="caution">
    <text evidence="8">The sequence shown here is derived from an EMBL/GenBank/DDBJ whole genome shotgun (WGS) entry which is preliminary data.</text>
</comment>
<feature type="domain" description="RagB/SusD" evidence="6">
    <location>
        <begin position="332"/>
        <end position="444"/>
    </location>
</feature>
<dbReference type="InterPro" id="IPR011990">
    <property type="entry name" value="TPR-like_helical_dom_sf"/>
</dbReference>
<evidence type="ECO:0000313" key="8">
    <source>
        <dbReference type="EMBL" id="PZV77565.1"/>
    </source>
</evidence>
<organism evidence="8 9">
    <name type="scientific">Algoriphagus aquaeductus</name>
    <dbReference type="NCBI Taxonomy" id="475299"/>
    <lineage>
        <taxon>Bacteria</taxon>
        <taxon>Pseudomonadati</taxon>
        <taxon>Bacteroidota</taxon>
        <taxon>Cytophagia</taxon>
        <taxon>Cytophagales</taxon>
        <taxon>Cyclobacteriaceae</taxon>
        <taxon>Algoriphagus</taxon>
    </lineage>
</organism>
<comment type="subcellular location">
    <subcellularLocation>
        <location evidence="1">Cell outer membrane</location>
    </subcellularLocation>
</comment>
<protein>
    <submittedName>
        <fullName evidence="8">SusD-like starch-binding protein associating with outer membrane</fullName>
    </submittedName>
</protein>